<evidence type="ECO:0000256" key="4">
    <source>
        <dbReference type="ARBA" id="ARBA00038322"/>
    </source>
</evidence>
<dbReference type="HOGENOM" id="CLU_019722_2_1_9"/>
<evidence type="ECO:0000256" key="2">
    <source>
        <dbReference type="ARBA" id="ARBA00022746"/>
    </source>
</evidence>
<dbReference type="SUPFAM" id="SSF51905">
    <property type="entry name" value="FAD/NAD(P)-binding domain"/>
    <property type="match status" value="1"/>
</dbReference>
<dbReference type="GO" id="GO:0016117">
    <property type="term" value="P:carotenoid biosynthetic process"/>
    <property type="evidence" value="ECO:0007669"/>
    <property type="project" value="UniProtKB-KW"/>
</dbReference>
<evidence type="ECO:0000259" key="7">
    <source>
        <dbReference type="Pfam" id="PF01593"/>
    </source>
</evidence>
<reference evidence="9" key="1">
    <citation type="submission" date="2011-06" db="EMBL/GenBank/DDBJ databases">
        <title>Complete genome sequence of Paenibacillus mucilaginosus KNP414.</title>
        <authorList>
            <person name="Wang J."/>
            <person name="Hu S."/>
            <person name="Hu X."/>
            <person name="Zhang B."/>
            <person name="Dong D."/>
            <person name="Zhang S."/>
            <person name="Zhao K."/>
            <person name="Wu D."/>
        </authorList>
    </citation>
    <scope>NUCLEOTIDE SEQUENCE [LARGE SCALE GENOMIC DNA]</scope>
    <source>
        <strain evidence="9">KNP414</strain>
    </source>
</reference>
<evidence type="ECO:0000256" key="5">
    <source>
        <dbReference type="RuleBase" id="RU362075"/>
    </source>
</evidence>
<dbReference type="InterPro" id="IPR002937">
    <property type="entry name" value="Amino_oxidase"/>
</dbReference>
<organism evidence="8 9">
    <name type="scientific">Paenibacillus mucilaginosus (strain KNP414)</name>
    <dbReference type="NCBI Taxonomy" id="1036673"/>
    <lineage>
        <taxon>Bacteria</taxon>
        <taxon>Bacillati</taxon>
        <taxon>Bacillota</taxon>
        <taxon>Bacilli</taxon>
        <taxon>Bacillales</taxon>
        <taxon>Paenibacillaceae</taxon>
        <taxon>Paenibacillus</taxon>
    </lineage>
</organism>
<keyword evidence="3 5" id="KW-0560">Oxidoreductase</keyword>
<accession>F8F5T1</accession>
<dbReference type="AlphaFoldDB" id="F8F5T1"/>
<dbReference type="PANTHER" id="PTHR43734">
    <property type="entry name" value="PHYTOENE DESATURASE"/>
    <property type="match status" value="1"/>
</dbReference>
<sequence length="571" mass="61809">MDKRGIGRGRSVSWKTAVEHSESKRAAAVKGHSAGGDAVLRQPAARSGSPAVKRSEEPAGSLPAPGERSRTGRPLGGSFAQRRVAVAGGGIGGLTAALLLSHRGYQVTVFERTGRLGGRMAYESDGGFRVDQGPTIVLLPGMLRSILEEGGLDLPAMGLVPVDPLYRIHFPDGKVMTKHRSAELQAGEIERLFPGEGASFRRYMKEMKERFEAGRAQFLEKDFVRRRDFWTIRNVRSLMKLKAYLSVRRDAARYFRHPQLQEAYSFQTLYIGGNPDTTPALYSLIPYSEHADGIWYLQGGYAGLIGRLEETLRSRGVTIRTGTPVEEVLTLGRRCIGVRAGGEKLAFEHVVLNGDFPGTAALLGEQERGRAAARKYIPSSGCLLLYLGLNRTYPEASVHQFFFTEGFRDMLASVFVKGELPADPCIYAFHPSLIDPALAPPGKSVLYVLVPVPSGGGVDWSGREAVVDAVLRSLERRGFPGLRAAVEWMKVRTPEDALAEGLFGGGSFGIAPSLQQSGVFRPQLAPFGIEGLYAVGASVHPGGGVPVVMQGAKLLADHILKKDCTANMHSI</sequence>
<evidence type="ECO:0000313" key="8">
    <source>
        <dbReference type="EMBL" id="AEI41495.1"/>
    </source>
</evidence>
<gene>
    <name evidence="8" type="ordered locus">KNP414_02937</name>
</gene>
<dbReference type="KEGG" id="pms:KNP414_02937"/>
<dbReference type="InterPro" id="IPR014105">
    <property type="entry name" value="Carotenoid/retinoid_OxRdtase"/>
</dbReference>
<dbReference type="RefSeq" id="WP_013916656.1">
    <property type="nucleotide sequence ID" value="NC_015690.1"/>
</dbReference>
<evidence type="ECO:0000256" key="1">
    <source>
        <dbReference type="ARBA" id="ARBA00004829"/>
    </source>
</evidence>
<dbReference type="InterPro" id="IPR036188">
    <property type="entry name" value="FAD/NAD-bd_sf"/>
</dbReference>
<keyword evidence="2 5" id="KW-0125">Carotenoid biosynthesis</keyword>
<dbReference type="Gene3D" id="3.50.50.60">
    <property type="entry name" value="FAD/NAD(P)-binding domain"/>
    <property type="match status" value="2"/>
</dbReference>
<feature type="region of interest" description="Disordered" evidence="6">
    <location>
        <begin position="1"/>
        <end position="76"/>
    </location>
</feature>
<dbReference type="NCBIfam" id="TIGR02734">
    <property type="entry name" value="crtI_fam"/>
    <property type="match status" value="1"/>
</dbReference>
<evidence type="ECO:0000313" key="9">
    <source>
        <dbReference type="Proteomes" id="UP000006620"/>
    </source>
</evidence>
<dbReference type="GO" id="GO:0016491">
    <property type="term" value="F:oxidoreductase activity"/>
    <property type="evidence" value="ECO:0007669"/>
    <property type="project" value="UniProtKB-KW"/>
</dbReference>
<dbReference type="PATRIC" id="fig|1036673.3.peg.2689"/>
<evidence type="ECO:0000256" key="6">
    <source>
        <dbReference type="SAM" id="MobiDB-lite"/>
    </source>
</evidence>
<evidence type="ECO:0000256" key="3">
    <source>
        <dbReference type="ARBA" id="ARBA00023002"/>
    </source>
</evidence>
<dbReference type="EMBL" id="CP002869">
    <property type="protein sequence ID" value="AEI41495.1"/>
    <property type="molecule type" value="Genomic_DNA"/>
</dbReference>
<protein>
    <submittedName>
        <fullName evidence="8">CrtNc</fullName>
    </submittedName>
</protein>
<proteinExistence type="inferred from homology"/>
<name>F8F5T1_PAEMK</name>
<comment type="pathway">
    <text evidence="1 5">Carotenoid biosynthesis.</text>
</comment>
<reference evidence="8 9" key="2">
    <citation type="journal article" date="2013" name="Genome Announc.">
        <title>Genome Sequence of Growth-Improving Paenibacillus mucilaginosus Strain KNP414.</title>
        <authorList>
            <person name="Lu J.J."/>
            <person name="Wang J.F."/>
            <person name="Hu X.F."/>
        </authorList>
    </citation>
    <scope>NUCLEOTIDE SEQUENCE [LARGE SCALE GENOMIC DNA]</scope>
    <source>
        <strain evidence="8 9">KNP414</strain>
    </source>
</reference>
<dbReference type="Pfam" id="PF01593">
    <property type="entry name" value="Amino_oxidase"/>
    <property type="match status" value="1"/>
</dbReference>
<dbReference type="PANTHER" id="PTHR43734:SF1">
    <property type="entry name" value="PHYTOENE DESATURASE"/>
    <property type="match status" value="1"/>
</dbReference>
<feature type="domain" description="Amine oxidase" evidence="7">
    <location>
        <begin position="91"/>
        <end position="560"/>
    </location>
</feature>
<comment type="similarity">
    <text evidence="4">Belongs to the carotenoid/retinoid oxidoreductase family. CrtN subfamily.</text>
</comment>
<dbReference type="Proteomes" id="UP000006620">
    <property type="component" value="Chromosome"/>
</dbReference>